<evidence type="ECO:0000313" key="2">
    <source>
        <dbReference type="Proteomes" id="UP000685013"/>
    </source>
</evidence>
<feature type="non-terminal residue" evidence="1">
    <location>
        <position position="1"/>
    </location>
</feature>
<comment type="caution">
    <text evidence="1">The sequence shown here is derived from an EMBL/GenBank/DDBJ whole genome shotgun (WGS) entry which is preliminary data.</text>
</comment>
<dbReference type="AlphaFoldDB" id="A0AAV6MPP0"/>
<keyword evidence="2" id="KW-1185">Reference proteome</keyword>
<protein>
    <submittedName>
        <fullName evidence="1">Uncharacterized protein</fullName>
    </submittedName>
</protein>
<organism evidence="1 2">
    <name type="scientific">Cucurbita argyrosperma subsp. sororia</name>
    <dbReference type="NCBI Taxonomy" id="37648"/>
    <lineage>
        <taxon>Eukaryota</taxon>
        <taxon>Viridiplantae</taxon>
        <taxon>Streptophyta</taxon>
        <taxon>Embryophyta</taxon>
        <taxon>Tracheophyta</taxon>
        <taxon>Spermatophyta</taxon>
        <taxon>Magnoliopsida</taxon>
        <taxon>eudicotyledons</taxon>
        <taxon>Gunneridae</taxon>
        <taxon>Pentapetalae</taxon>
        <taxon>rosids</taxon>
        <taxon>fabids</taxon>
        <taxon>Cucurbitales</taxon>
        <taxon>Cucurbitaceae</taxon>
        <taxon>Cucurbiteae</taxon>
        <taxon>Cucurbita</taxon>
    </lineage>
</organism>
<sequence>MPVDADAIAEEIESGGKWVLIQPKSMFHQRSCNHYFQCHLLRVGLLCTSQLHQAIRRNLVQQTNFRTTGCMGGNPLKDSNGSATNTSARLLDSCHLVLEDVAFRCIKCLY</sequence>
<reference evidence="1 2" key="1">
    <citation type="journal article" date="2021" name="Hortic Res">
        <title>The domestication of Cucurbita argyrosperma as revealed by the genome of its wild relative.</title>
        <authorList>
            <person name="Barrera-Redondo J."/>
            <person name="Sanchez-de la Vega G."/>
            <person name="Aguirre-Liguori J.A."/>
            <person name="Castellanos-Morales G."/>
            <person name="Gutierrez-Guerrero Y.T."/>
            <person name="Aguirre-Dugua X."/>
            <person name="Aguirre-Planter E."/>
            <person name="Tenaillon M.I."/>
            <person name="Lira-Saade R."/>
            <person name="Eguiarte L.E."/>
        </authorList>
    </citation>
    <scope>NUCLEOTIDE SEQUENCE [LARGE SCALE GENOMIC DNA]</scope>
    <source>
        <strain evidence="1">JBR-2021</strain>
    </source>
</reference>
<evidence type="ECO:0000313" key="1">
    <source>
        <dbReference type="EMBL" id="KAG6584045.1"/>
    </source>
</evidence>
<accession>A0AAV6MPP0</accession>
<dbReference type="Proteomes" id="UP000685013">
    <property type="component" value="Chromosome 13"/>
</dbReference>
<proteinExistence type="predicted"/>
<dbReference type="EMBL" id="JAGKQH010000013">
    <property type="protein sequence ID" value="KAG6584045.1"/>
    <property type="molecule type" value="Genomic_DNA"/>
</dbReference>
<name>A0AAV6MPP0_9ROSI</name>
<gene>
    <name evidence="1" type="ORF">SDJN03_19977</name>
</gene>